<evidence type="ECO:0000313" key="2">
    <source>
        <dbReference type="EMBL" id="EFC99470.1"/>
    </source>
</evidence>
<reference evidence="2 3" key="1">
    <citation type="submission" date="2010-01" db="EMBL/GenBank/DDBJ databases">
        <authorList>
            <person name="Weinstock G."/>
            <person name="Sodergren E."/>
            <person name="Clifton S."/>
            <person name="Fulton L."/>
            <person name="Fulton B."/>
            <person name="Courtney L."/>
            <person name="Fronick C."/>
            <person name="Harrison M."/>
            <person name="Strong C."/>
            <person name="Farmer C."/>
            <person name="Delahaunty K."/>
            <person name="Markovic C."/>
            <person name="Hall O."/>
            <person name="Minx P."/>
            <person name="Tomlinson C."/>
            <person name="Mitreva M."/>
            <person name="Nelson J."/>
            <person name="Hou S."/>
            <person name="Wollam A."/>
            <person name="Pepin K.H."/>
            <person name="Johnson M."/>
            <person name="Bhonagiri V."/>
            <person name="Nash W.E."/>
            <person name="Warren W."/>
            <person name="Chinwalla A."/>
            <person name="Mardis E.R."/>
            <person name="Wilson R.K."/>
        </authorList>
    </citation>
    <scope>NUCLEOTIDE SEQUENCE [LARGE SCALE GENOMIC DNA]</scope>
    <source>
        <strain evidence="2 3">DSM 13479</strain>
    </source>
</reference>
<feature type="transmembrane region" description="Helical" evidence="1">
    <location>
        <begin position="34"/>
        <end position="60"/>
    </location>
</feature>
<comment type="caution">
    <text evidence="2">The sequence shown here is derived from an EMBL/GenBank/DDBJ whole genome shotgun (WGS) entry which is preliminary data.</text>
</comment>
<evidence type="ECO:0000256" key="1">
    <source>
        <dbReference type="SAM" id="Phobius"/>
    </source>
</evidence>
<gene>
    <name evidence="2" type="ORF">CLOSTHATH_02323</name>
</gene>
<dbReference type="Proteomes" id="UP000004968">
    <property type="component" value="Unassembled WGS sequence"/>
</dbReference>
<dbReference type="AlphaFoldDB" id="D3AFD9"/>
<keyword evidence="1" id="KW-0812">Transmembrane</keyword>
<keyword evidence="1" id="KW-1133">Transmembrane helix</keyword>
<accession>D3AFD9</accession>
<protein>
    <submittedName>
        <fullName evidence="2">Uncharacterized protein</fullName>
    </submittedName>
</protein>
<organism evidence="2 3">
    <name type="scientific">Hungatella hathewayi DSM 13479</name>
    <dbReference type="NCBI Taxonomy" id="566550"/>
    <lineage>
        <taxon>Bacteria</taxon>
        <taxon>Bacillati</taxon>
        <taxon>Bacillota</taxon>
        <taxon>Clostridia</taxon>
        <taxon>Lachnospirales</taxon>
        <taxon>Lachnospiraceae</taxon>
        <taxon>Hungatella</taxon>
    </lineage>
</organism>
<dbReference type="HOGENOM" id="CLU_2825254_0_0_9"/>
<dbReference type="EMBL" id="ACIO01000178">
    <property type="protein sequence ID" value="EFC99470.1"/>
    <property type="molecule type" value="Genomic_DNA"/>
</dbReference>
<proteinExistence type="predicted"/>
<evidence type="ECO:0000313" key="3">
    <source>
        <dbReference type="Proteomes" id="UP000004968"/>
    </source>
</evidence>
<sequence>MDMQWEVMDMQKYIDNLDDFEDDSRPPIVDWVEWLLVGIFDLAGAGACAYIGYLLLVLVVEGRWIG</sequence>
<name>D3AFD9_9FIRM</name>
<keyword evidence="1" id="KW-0472">Membrane</keyword>